<dbReference type="EMBL" id="CM042054">
    <property type="protein sequence ID" value="KAI3706393.1"/>
    <property type="molecule type" value="Genomic_DNA"/>
</dbReference>
<evidence type="ECO:0000313" key="2">
    <source>
        <dbReference type="Proteomes" id="UP001055879"/>
    </source>
</evidence>
<dbReference type="Proteomes" id="UP001055879">
    <property type="component" value="Linkage Group LG08"/>
</dbReference>
<gene>
    <name evidence="1" type="ORF">L6452_24102</name>
</gene>
<accession>A0ACB9A979</accession>
<protein>
    <submittedName>
        <fullName evidence="1">Uncharacterized protein</fullName>
    </submittedName>
</protein>
<name>A0ACB9A979_ARCLA</name>
<sequence length="308" mass="35033">MERGDEFLDHLPPGFRFHPTDEELIENYLQNKVNLRSIPASVIAEIELYNFDPWDLPLKALFGEDEWFFFSPRDRKYPKGSRPRRSAGSGFWKATGKDKPIFASSGSRRIGVKKVLAFFIGNPTKNVKTSWTMSEYRLPESSSRSSRQNGSMRLDDWVLCRIRQKGNMSKNKSEVAGNLKNKPTGSHLLTTLQELPSSYMITKVDMDLVSDRRLKDFQLMASILAGQALPPMIESFSDGLFQGTKTNNNNGLVYENGVFYKENVSFMLNENNVEPTDVLTSDGSYDVLDANHLDIVMKLFKDESFKQG</sequence>
<proteinExistence type="predicted"/>
<evidence type="ECO:0000313" key="1">
    <source>
        <dbReference type="EMBL" id="KAI3706393.1"/>
    </source>
</evidence>
<reference evidence="1 2" key="2">
    <citation type="journal article" date="2022" name="Mol. Ecol. Resour.">
        <title>The genomes of chicory, endive, great burdock and yacon provide insights into Asteraceae paleo-polyploidization history and plant inulin production.</title>
        <authorList>
            <person name="Fan W."/>
            <person name="Wang S."/>
            <person name="Wang H."/>
            <person name="Wang A."/>
            <person name="Jiang F."/>
            <person name="Liu H."/>
            <person name="Zhao H."/>
            <person name="Xu D."/>
            <person name="Zhang Y."/>
        </authorList>
    </citation>
    <scope>NUCLEOTIDE SEQUENCE [LARGE SCALE GENOMIC DNA]</scope>
    <source>
        <strain evidence="2">cv. Niubang</strain>
    </source>
</reference>
<comment type="caution">
    <text evidence="1">The sequence shown here is derived from an EMBL/GenBank/DDBJ whole genome shotgun (WGS) entry which is preliminary data.</text>
</comment>
<reference evidence="2" key="1">
    <citation type="journal article" date="2022" name="Mol. Ecol. Resour.">
        <title>The genomes of chicory, endive, great burdock and yacon provide insights into Asteraceae palaeo-polyploidization history and plant inulin production.</title>
        <authorList>
            <person name="Fan W."/>
            <person name="Wang S."/>
            <person name="Wang H."/>
            <person name="Wang A."/>
            <person name="Jiang F."/>
            <person name="Liu H."/>
            <person name="Zhao H."/>
            <person name="Xu D."/>
            <person name="Zhang Y."/>
        </authorList>
    </citation>
    <scope>NUCLEOTIDE SEQUENCE [LARGE SCALE GENOMIC DNA]</scope>
    <source>
        <strain evidence="2">cv. Niubang</strain>
    </source>
</reference>
<organism evidence="1 2">
    <name type="scientific">Arctium lappa</name>
    <name type="common">Greater burdock</name>
    <name type="synonym">Lappa major</name>
    <dbReference type="NCBI Taxonomy" id="4217"/>
    <lineage>
        <taxon>Eukaryota</taxon>
        <taxon>Viridiplantae</taxon>
        <taxon>Streptophyta</taxon>
        <taxon>Embryophyta</taxon>
        <taxon>Tracheophyta</taxon>
        <taxon>Spermatophyta</taxon>
        <taxon>Magnoliopsida</taxon>
        <taxon>eudicotyledons</taxon>
        <taxon>Gunneridae</taxon>
        <taxon>Pentapetalae</taxon>
        <taxon>asterids</taxon>
        <taxon>campanulids</taxon>
        <taxon>Asterales</taxon>
        <taxon>Asteraceae</taxon>
        <taxon>Carduoideae</taxon>
        <taxon>Cardueae</taxon>
        <taxon>Arctiinae</taxon>
        <taxon>Arctium</taxon>
    </lineage>
</organism>
<keyword evidence="2" id="KW-1185">Reference proteome</keyword>